<proteinExistence type="predicted"/>
<name>A0A7J8JX84_MOLMO</name>
<keyword evidence="2" id="KW-1185">Reference proteome</keyword>
<reference evidence="1 2" key="1">
    <citation type="journal article" date="2020" name="Nature">
        <title>Six reference-quality genomes reveal evolution of bat adaptations.</title>
        <authorList>
            <person name="Jebb D."/>
            <person name="Huang Z."/>
            <person name="Pippel M."/>
            <person name="Hughes G.M."/>
            <person name="Lavrichenko K."/>
            <person name="Devanna P."/>
            <person name="Winkler S."/>
            <person name="Jermiin L.S."/>
            <person name="Skirmuntt E.C."/>
            <person name="Katzourakis A."/>
            <person name="Burkitt-Gray L."/>
            <person name="Ray D.A."/>
            <person name="Sullivan K.A.M."/>
            <person name="Roscito J.G."/>
            <person name="Kirilenko B.M."/>
            <person name="Davalos L.M."/>
            <person name="Corthals A.P."/>
            <person name="Power M.L."/>
            <person name="Jones G."/>
            <person name="Ransome R.D."/>
            <person name="Dechmann D.K.N."/>
            <person name="Locatelli A.G."/>
            <person name="Puechmaille S.J."/>
            <person name="Fedrigo O."/>
            <person name="Jarvis E.D."/>
            <person name="Hiller M."/>
            <person name="Vernes S.C."/>
            <person name="Myers E.W."/>
            <person name="Teeling E.C."/>
        </authorList>
    </citation>
    <scope>NUCLEOTIDE SEQUENCE [LARGE SCALE GENOMIC DNA]</scope>
    <source>
        <strain evidence="1">MMolMol1</strain>
        <tissue evidence="1">Muscle</tissue>
    </source>
</reference>
<sequence length="125" mass="14470">MLNCYQFKMDCYISCNPNDNHKGNTYRKCTKENEKGIKACHCKKNQQNMKDSCKIGKNDKITSRHKDTIDKITIASLSLLVITLNINGLNSTNKRHRVVEWIKNNKIELYAVCKRLTSNIRTYVG</sequence>
<dbReference type="Proteomes" id="UP000550707">
    <property type="component" value="Unassembled WGS sequence"/>
</dbReference>
<gene>
    <name evidence="1" type="ORF">HJG59_007992</name>
</gene>
<accession>A0A7J8JX84</accession>
<evidence type="ECO:0000313" key="1">
    <source>
        <dbReference type="EMBL" id="KAF6500979.1"/>
    </source>
</evidence>
<dbReference type="AlphaFoldDB" id="A0A7J8JX84"/>
<organism evidence="1 2">
    <name type="scientific">Molossus molossus</name>
    <name type="common">Pallas' mastiff bat</name>
    <name type="synonym">Vespertilio molossus</name>
    <dbReference type="NCBI Taxonomy" id="27622"/>
    <lineage>
        <taxon>Eukaryota</taxon>
        <taxon>Metazoa</taxon>
        <taxon>Chordata</taxon>
        <taxon>Craniata</taxon>
        <taxon>Vertebrata</taxon>
        <taxon>Euteleostomi</taxon>
        <taxon>Mammalia</taxon>
        <taxon>Eutheria</taxon>
        <taxon>Laurasiatheria</taxon>
        <taxon>Chiroptera</taxon>
        <taxon>Yangochiroptera</taxon>
        <taxon>Molossidae</taxon>
        <taxon>Molossus</taxon>
    </lineage>
</organism>
<dbReference type="EMBL" id="JACASF010000001">
    <property type="protein sequence ID" value="KAF6500979.1"/>
    <property type="molecule type" value="Genomic_DNA"/>
</dbReference>
<comment type="caution">
    <text evidence="1">The sequence shown here is derived from an EMBL/GenBank/DDBJ whole genome shotgun (WGS) entry which is preliminary data.</text>
</comment>
<dbReference type="InParanoid" id="A0A7J8JX84"/>
<evidence type="ECO:0000313" key="2">
    <source>
        <dbReference type="Proteomes" id="UP000550707"/>
    </source>
</evidence>
<protein>
    <submittedName>
        <fullName evidence="1">Uncharacterized protein</fullName>
    </submittedName>
</protein>